<dbReference type="AlphaFoldDB" id="A0AAX1NDA9"/>
<protein>
    <submittedName>
        <fullName evidence="2">Uncharacterized protein</fullName>
    </submittedName>
</protein>
<keyword evidence="1" id="KW-0812">Transmembrane</keyword>
<gene>
    <name evidence="2" type="ORF">KMW28_23845</name>
</gene>
<feature type="transmembrane region" description="Helical" evidence="1">
    <location>
        <begin position="12"/>
        <end position="35"/>
    </location>
</feature>
<proteinExistence type="predicted"/>
<dbReference type="EMBL" id="CP076133">
    <property type="protein sequence ID" value="QWG05455.1"/>
    <property type="molecule type" value="Genomic_DNA"/>
</dbReference>
<accession>A0AAX1NDA9</accession>
<keyword evidence="1" id="KW-1133">Transmembrane helix</keyword>
<keyword evidence="1" id="KW-0472">Membrane</keyword>
<evidence type="ECO:0000313" key="3">
    <source>
        <dbReference type="Proteomes" id="UP000678679"/>
    </source>
</evidence>
<sequence length="56" mass="6542">MKDFILQRTLKRVFTFLSIMVVLNLVLLYLSGFFLSGQEKNPLILLFKESVISLTY</sequence>
<organism evidence="2 3">
    <name type="scientific">Flammeovirga yaeyamensis</name>
    <dbReference type="NCBI Taxonomy" id="367791"/>
    <lineage>
        <taxon>Bacteria</taxon>
        <taxon>Pseudomonadati</taxon>
        <taxon>Bacteroidota</taxon>
        <taxon>Cytophagia</taxon>
        <taxon>Cytophagales</taxon>
        <taxon>Flammeovirgaceae</taxon>
        <taxon>Flammeovirga</taxon>
    </lineage>
</organism>
<reference evidence="2 3" key="1">
    <citation type="submission" date="2021-05" db="EMBL/GenBank/DDBJ databases">
        <title>Comparative genomic studies on the polysaccharide-degrading batcterial strains of the Flammeovirga genus.</title>
        <authorList>
            <person name="Zewei F."/>
            <person name="Zheng Z."/>
            <person name="Yu L."/>
            <person name="Ruyue G."/>
            <person name="Yanhong M."/>
            <person name="Yuanyuan C."/>
            <person name="Jingyan G."/>
            <person name="Wenjun H."/>
        </authorList>
    </citation>
    <scope>NUCLEOTIDE SEQUENCE [LARGE SCALE GENOMIC DNA]</scope>
    <source>
        <strain evidence="2 3">NBRC:100898</strain>
    </source>
</reference>
<dbReference type="KEGG" id="fya:KMW28_23845"/>
<evidence type="ECO:0000313" key="2">
    <source>
        <dbReference type="EMBL" id="QWG05455.1"/>
    </source>
</evidence>
<evidence type="ECO:0000256" key="1">
    <source>
        <dbReference type="SAM" id="Phobius"/>
    </source>
</evidence>
<dbReference type="RefSeq" id="WP_158297835.1">
    <property type="nucleotide sequence ID" value="NZ_CP076133.1"/>
</dbReference>
<name>A0AAX1NDA9_9BACT</name>
<keyword evidence="3" id="KW-1185">Reference proteome</keyword>
<dbReference type="Proteomes" id="UP000678679">
    <property type="component" value="Chromosome 2"/>
</dbReference>